<dbReference type="Pfam" id="PF14581">
    <property type="entry name" value="SseB_C"/>
    <property type="match status" value="1"/>
</dbReference>
<sequence>MNAAGMNYGAGGPAEAGGPVNELEEVLAASAGAPASRAAGGRVLEVLTRSFVWIPLPGGGDRDSTTLDLPTVELDGQTFVPVFSSQEQFLRVVGPHMSFTVAPLVEFARGLPPEVGIAVNPDGAVGLPLPPAAVAELCRAAGPGGGTRGGRVRLWEPDWRDDPVDFLRAAAEEFAALGVVASARRCLAAIETAEPTLFVGVELATWDAPSGDARALPLDALGRALGRHPVRWPVNLVLLDAVPDPVCDYLRTKVPPFYGAV</sequence>
<proteinExistence type="predicted"/>
<reference evidence="3 4" key="1">
    <citation type="submission" date="2024-06" db="EMBL/GenBank/DDBJ databases">
        <title>The Natural Products Discovery Center: Release of the First 8490 Sequenced Strains for Exploring Actinobacteria Biosynthetic Diversity.</title>
        <authorList>
            <person name="Kalkreuter E."/>
            <person name="Kautsar S.A."/>
            <person name="Yang D."/>
            <person name="Bader C.D."/>
            <person name="Teijaro C.N."/>
            <person name="Fluegel L."/>
            <person name="Davis C.M."/>
            <person name="Simpson J.R."/>
            <person name="Lauterbach L."/>
            <person name="Steele A.D."/>
            <person name="Gui C."/>
            <person name="Meng S."/>
            <person name="Li G."/>
            <person name="Viehrig K."/>
            <person name="Ye F."/>
            <person name="Su P."/>
            <person name="Kiefer A.F."/>
            <person name="Nichols A."/>
            <person name="Cepeda A.J."/>
            <person name="Yan W."/>
            <person name="Fan B."/>
            <person name="Jiang Y."/>
            <person name="Adhikari A."/>
            <person name="Zheng C.-J."/>
            <person name="Schuster L."/>
            <person name="Cowan T.M."/>
            <person name="Smanski M.J."/>
            <person name="Chevrette M.G."/>
            <person name="De Carvalho L.P.S."/>
            <person name="Shen B."/>
        </authorList>
    </citation>
    <scope>NUCLEOTIDE SEQUENCE [LARGE SCALE GENOMIC DNA]</scope>
    <source>
        <strain evidence="3 4">NPDC048117</strain>
    </source>
</reference>
<dbReference type="Pfam" id="PF07179">
    <property type="entry name" value="SseB"/>
    <property type="match status" value="1"/>
</dbReference>
<accession>A0ABV3EWA0</accession>
<evidence type="ECO:0000313" key="3">
    <source>
        <dbReference type="EMBL" id="MEU9580421.1"/>
    </source>
</evidence>
<evidence type="ECO:0000259" key="1">
    <source>
        <dbReference type="Pfam" id="PF07179"/>
    </source>
</evidence>
<feature type="domain" description="SseB protein N-terminal" evidence="1">
    <location>
        <begin position="23"/>
        <end position="135"/>
    </location>
</feature>
<evidence type="ECO:0000259" key="2">
    <source>
        <dbReference type="Pfam" id="PF14581"/>
    </source>
</evidence>
<dbReference type="Proteomes" id="UP001551584">
    <property type="component" value="Unassembled WGS sequence"/>
</dbReference>
<gene>
    <name evidence="3" type="ORF">AB0D95_24695</name>
</gene>
<organism evidence="3 4">
    <name type="scientific">Streptomyces chilikensis</name>
    <dbReference type="NCBI Taxonomy" id="1194079"/>
    <lineage>
        <taxon>Bacteria</taxon>
        <taxon>Bacillati</taxon>
        <taxon>Actinomycetota</taxon>
        <taxon>Actinomycetes</taxon>
        <taxon>Kitasatosporales</taxon>
        <taxon>Streptomycetaceae</taxon>
        <taxon>Streptomyces</taxon>
    </lineage>
</organism>
<comment type="caution">
    <text evidence="3">The sequence shown here is derived from an EMBL/GenBank/DDBJ whole genome shotgun (WGS) entry which is preliminary data.</text>
</comment>
<protein>
    <submittedName>
        <fullName evidence="3">Enhanced serine sensitivity protein SseB</fullName>
    </submittedName>
</protein>
<dbReference type="InterPro" id="IPR027945">
    <property type="entry name" value="SseB_C"/>
</dbReference>
<dbReference type="RefSeq" id="WP_359276170.1">
    <property type="nucleotide sequence ID" value="NZ_JBEZNA010000074.1"/>
</dbReference>
<name>A0ABV3EWA0_9ACTN</name>
<keyword evidence="4" id="KW-1185">Reference proteome</keyword>
<dbReference type="InterPro" id="IPR009839">
    <property type="entry name" value="SseB_N"/>
</dbReference>
<feature type="domain" description="SseB protein C-terminal" evidence="2">
    <location>
        <begin position="148"/>
        <end position="258"/>
    </location>
</feature>
<dbReference type="EMBL" id="JBEZNA010000074">
    <property type="protein sequence ID" value="MEU9580421.1"/>
    <property type="molecule type" value="Genomic_DNA"/>
</dbReference>
<evidence type="ECO:0000313" key="4">
    <source>
        <dbReference type="Proteomes" id="UP001551584"/>
    </source>
</evidence>